<accession>A0AAU9QI99</accession>
<feature type="domain" description="Viral coat protein P2 N-terminal" evidence="1">
    <location>
        <begin position="10"/>
        <end position="138"/>
    </location>
</feature>
<organism evidence="3 5">
    <name type="scientific">Vibrio jasicida</name>
    <dbReference type="NCBI Taxonomy" id="766224"/>
    <lineage>
        <taxon>Bacteria</taxon>
        <taxon>Pseudomonadati</taxon>
        <taxon>Pseudomonadota</taxon>
        <taxon>Gammaproteobacteria</taxon>
        <taxon>Vibrionales</taxon>
        <taxon>Vibrionaceae</taxon>
        <taxon>Vibrio</taxon>
    </lineage>
</organism>
<dbReference type="Proteomes" id="UP001295462">
    <property type="component" value="Unassembled WGS sequence"/>
</dbReference>
<dbReference type="Proteomes" id="UP001607221">
    <property type="component" value="Unassembled WGS sequence"/>
</dbReference>
<gene>
    <name evidence="4" type="ORF">ACGRHZ_17820</name>
    <name evidence="3" type="ORF">THF1A12_120163</name>
</gene>
<evidence type="ECO:0000313" key="5">
    <source>
        <dbReference type="Proteomes" id="UP001295462"/>
    </source>
</evidence>
<feature type="domain" description="Viral coat protein P2 C-terminal" evidence="2">
    <location>
        <begin position="155"/>
        <end position="273"/>
    </location>
</feature>
<dbReference type="InterPro" id="IPR057915">
    <property type="entry name" value="P2_C"/>
</dbReference>
<protein>
    <submittedName>
        <fullName evidence="4">Major capsid protein P2</fullName>
    </submittedName>
    <submittedName>
        <fullName evidence="3">P2_N domain-containing protein</fullName>
    </submittedName>
</protein>
<dbReference type="Pfam" id="PF18628">
    <property type="entry name" value="P2_N"/>
    <property type="match status" value="1"/>
</dbReference>
<dbReference type="InterPro" id="IPR053751">
    <property type="entry name" value="Viral_Major_Capsid_sf"/>
</dbReference>
<dbReference type="InterPro" id="IPR041377">
    <property type="entry name" value="P2_N"/>
</dbReference>
<evidence type="ECO:0000313" key="6">
    <source>
        <dbReference type="Proteomes" id="UP001607221"/>
    </source>
</evidence>
<sequence>MLKKYLGVRPKKIQAFTGVGYNGRAVVKVPTGETYDFFMLRTNLKPESLNIKCRLNGKDFYDAPATLFNTIDAYKNVLDYSGLVPDGENIIIIPFADLSMKLKDGQQQTSLVTMAGEELILEVDIAAKGTGDPATPTLSVHPVANTPQAVRIFLPRIEKHTIPAPAAGENQFSSIPSVMGRNIRRIHFKTDAITELEIKRDGDESYATDTVLERYRAARNGRVWQDGFFHLDFLMRGYIRNELFPTERQQELLFSLHTSKVVNSIESFIEYLDIERQDLLVQAVAQNSK</sequence>
<keyword evidence="6" id="KW-1185">Reference proteome</keyword>
<evidence type="ECO:0000313" key="4">
    <source>
        <dbReference type="EMBL" id="MFH0273133.1"/>
    </source>
</evidence>
<evidence type="ECO:0000259" key="2">
    <source>
        <dbReference type="Pfam" id="PF25513"/>
    </source>
</evidence>
<reference evidence="4 6" key="2">
    <citation type="submission" date="2024-10" db="EMBL/GenBank/DDBJ databases">
        <authorList>
            <person name="Yibar A."/>
            <person name="Saticioglu I.B."/>
            <person name="Duman M."/>
            <person name="Ajmi N."/>
            <person name="Gurler F."/>
            <person name="Ay H."/>
            <person name="Onuk E."/>
            <person name="Guler S."/>
            <person name="Romalde J.L."/>
        </authorList>
    </citation>
    <scope>NUCLEOTIDE SEQUENCE [LARGE SCALE GENOMIC DNA]</scope>
    <source>
        <strain evidence="4 6">1-TCBS-A</strain>
    </source>
</reference>
<dbReference type="EMBL" id="CAKMUD010000024">
    <property type="protein sequence ID" value="CAH1573913.1"/>
    <property type="molecule type" value="Genomic_DNA"/>
</dbReference>
<dbReference type="EMBL" id="JBIHSE010000002">
    <property type="protein sequence ID" value="MFH0273133.1"/>
    <property type="molecule type" value="Genomic_DNA"/>
</dbReference>
<reference evidence="3" key="1">
    <citation type="submission" date="2022-01" db="EMBL/GenBank/DDBJ databases">
        <authorList>
            <person name="Lagorce A."/>
        </authorList>
    </citation>
    <scope>NUCLEOTIDE SEQUENCE</scope>
    <source>
        <strain evidence="3">Th15_F1_A12</strain>
    </source>
</reference>
<evidence type="ECO:0000313" key="3">
    <source>
        <dbReference type="EMBL" id="CAH1573913.1"/>
    </source>
</evidence>
<dbReference type="Pfam" id="PF25513">
    <property type="entry name" value="P2_C"/>
    <property type="match status" value="1"/>
</dbReference>
<proteinExistence type="predicted"/>
<name>A0AAU9QI99_9VIBR</name>
<dbReference type="Gene3D" id="2.60.120.730">
    <property type="match status" value="2"/>
</dbReference>
<dbReference type="AlphaFoldDB" id="A0AAU9QI99"/>
<comment type="caution">
    <text evidence="3">The sequence shown here is derived from an EMBL/GenBank/DDBJ whole genome shotgun (WGS) entry which is preliminary data.</text>
</comment>
<evidence type="ECO:0000259" key="1">
    <source>
        <dbReference type="Pfam" id="PF18628"/>
    </source>
</evidence>
<dbReference type="RefSeq" id="WP_038882321.1">
    <property type="nucleotide sequence ID" value="NZ_CAKMTS010000001.1"/>
</dbReference>